<protein>
    <submittedName>
        <fullName evidence="1">Uncharacterized protein DUF4442</fullName>
    </submittedName>
</protein>
<dbReference type="AlphaFoldDB" id="A0A2T0TXV8"/>
<dbReference type="InterPro" id="IPR029069">
    <property type="entry name" value="HotDog_dom_sf"/>
</dbReference>
<reference evidence="1 2" key="1">
    <citation type="submission" date="2018-03" db="EMBL/GenBank/DDBJ databases">
        <title>Genomic Encyclopedia of Type Strains, Phase III (KMG-III): the genomes of soil and plant-associated and newly described type strains.</title>
        <authorList>
            <person name="Whitman W."/>
        </authorList>
    </citation>
    <scope>NUCLEOTIDE SEQUENCE [LARGE SCALE GENOMIC DNA]</scope>
    <source>
        <strain evidence="1 2">CGMCC 1.9313</strain>
    </source>
</reference>
<dbReference type="RefSeq" id="WP_181276793.1">
    <property type="nucleotide sequence ID" value="NZ_PVTH01000009.1"/>
</dbReference>
<dbReference type="InterPro" id="IPR027961">
    <property type="entry name" value="DUF4442"/>
</dbReference>
<evidence type="ECO:0000313" key="1">
    <source>
        <dbReference type="EMBL" id="PRY50368.1"/>
    </source>
</evidence>
<evidence type="ECO:0000313" key="2">
    <source>
        <dbReference type="Proteomes" id="UP000238034"/>
    </source>
</evidence>
<organism evidence="1 2">
    <name type="scientific">Arcticibacter pallidicorallinus</name>
    <dbReference type="NCBI Taxonomy" id="1259464"/>
    <lineage>
        <taxon>Bacteria</taxon>
        <taxon>Pseudomonadati</taxon>
        <taxon>Bacteroidota</taxon>
        <taxon>Sphingobacteriia</taxon>
        <taxon>Sphingobacteriales</taxon>
        <taxon>Sphingobacteriaceae</taxon>
        <taxon>Arcticibacter</taxon>
    </lineage>
</organism>
<gene>
    <name evidence="1" type="ORF">B0I27_10991</name>
</gene>
<dbReference type="EMBL" id="PVTH01000009">
    <property type="protein sequence ID" value="PRY50368.1"/>
    <property type="molecule type" value="Genomic_DNA"/>
</dbReference>
<dbReference type="Proteomes" id="UP000238034">
    <property type="component" value="Unassembled WGS sequence"/>
</dbReference>
<name>A0A2T0TXV8_9SPHI</name>
<comment type="caution">
    <text evidence="1">The sequence shown here is derived from an EMBL/GenBank/DDBJ whole genome shotgun (WGS) entry which is preliminary data.</text>
</comment>
<keyword evidence="2" id="KW-1185">Reference proteome</keyword>
<accession>A0A2T0TXV8</accession>
<dbReference type="SUPFAM" id="SSF54637">
    <property type="entry name" value="Thioesterase/thiol ester dehydrase-isomerase"/>
    <property type="match status" value="1"/>
</dbReference>
<proteinExistence type="predicted"/>
<dbReference type="Pfam" id="PF14539">
    <property type="entry name" value="DUF4442"/>
    <property type="match status" value="1"/>
</dbReference>
<sequence>MLISENMLKWAMRFYPPMLFQRIWVKRFHPDFMGVEVKVFKSIFNINYNRSVFGGTIYAAADPFYAVLFYQLMLRRGYRVIVWQKAAEISFLKPGRSDLYFKINISVEEIDHICSLIETDGKAEHRCILDITDREGDVTARISNLVYIRNLDSIINHPKL</sequence>
<dbReference type="Gene3D" id="3.10.129.10">
    <property type="entry name" value="Hotdog Thioesterase"/>
    <property type="match status" value="1"/>
</dbReference>